<evidence type="ECO:0000313" key="10">
    <source>
        <dbReference type="Proteomes" id="UP000183209"/>
    </source>
</evidence>
<evidence type="ECO:0000256" key="4">
    <source>
        <dbReference type="ARBA" id="ARBA00023136"/>
    </source>
</evidence>
<organism evidence="9 10">
    <name type="scientific">Zhouia amylolytica</name>
    <dbReference type="NCBI Taxonomy" id="376730"/>
    <lineage>
        <taxon>Bacteria</taxon>
        <taxon>Pseudomonadati</taxon>
        <taxon>Bacteroidota</taxon>
        <taxon>Flavobacteriia</taxon>
        <taxon>Flavobacteriales</taxon>
        <taxon>Flavobacteriaceae</taxon>
        <taxon>Zhouia</taxon>
    </lineage>
</organism>
<feature type="chain" id="PRO_5010224324" evidence="6">
    <location>
        <begin position="22"/>
        <end position="515"/>
    </location>
</feature>
<evidence type="ECO:0000313" key="9">
    <source>
        <dbReference type="EMBL" id="SFS72163.1"/>
    </source>
</evidence>
<evidence type="ECO:0000259" key="7">
    <source>
        <dbReference type="Pfam" id="PF07980"/>
    </source>
</evidence>
<feature type="signal peptide" evidence="6">
    <location>
        <begin position="1"/>
        <end position="21"/>
    </location>
</feature>
<keyword evidence="5" id="KW-0998">Cell outer membrane</keyword>
<feature type="domain" description="RagB/SusD" evidence="7">
    <location>
        <begin position="280"/>
        <end position="490"/>
    </location>
</feature>
<evidence type="ECO:0000256" key="5">
    <source>
        <dbReference type="ARBA" id="ARBA00023237"/>
    </source>
</evidence>
<dbReference type="Pfam" id="PF07980">
    <property type="entry name" value="SusD_RagB"/>
    <property type="match status" value="1"/>
</dbReference>
<dbReference type="GO" id="GO:0009279">
    <property type="term" value="C:cell outer membrane"/>
    <property type="evidence" value="ECO:0007669"/>
    <property type="project" value="UniProtKB-SubCell"/>
</dbReference>
<keyword evidence="4" id="KW-0472">Membrane</keyword>
<reference evidence="9 10" key="1">
    <citation type="submission" date="2016-10" db="EMBL/GenBank/DDBJ databases">
        <authorList>
            <person name="de Groot N.N."/>
        </authorList>
    </citation>
    <scope>NUCLEOTIDE SEQUENCE [LARGE SCALE GENOMIC DNA]</scope>
    <source>
        <strain evidence="9 10">CGMCC 1.6114</strain>
    </source>
</reference>
<evidence type="ECO:0000256" key="2">
    <source>
        <dbReference type="ARBA" id="ARBA00006275"/>
    </source>
</evidence>
<dbReference type="InterPro" id="IPR033985">
    <property type="entry name" value="SusD-like_N"/>
</dbReference>
<dbReference type="OrthoDB" id="5694214at2"/>
<evidence type="ECO:0000256" key="1">
    <source>
        <dbReference type="ARBA" id="ARBA00004442"/>
    </source>
</evidence>
<dbReference type="Pfam" id="PF14322">
    <property type="entry name" value="SusD-like_3"/>
    <property type="match status" value="1"/>
</dbReference>
<evidence type="ECO:0000256" key="3">
    <source>
        <dbReference type="ARBA" id="ARBA00022729"/>
    </source>
</evidence>
<keyword evidence="3 6" id="KW-0732">Signal</keyword>
<protein>
    <submittedName>
        <fullName evidence="9">Starch-binding associating with outer membrane</fullName>
    </submittedName>
</protein>
<dbReference type="Proteomes" id="UP000183209">
    <property type="component" value="Unassembled WGS sequence"/>
</dbReference>
<feature type="domain" description="SusD-like N-terminal" evidence="8">
    <location>
        <begin position="94"/>
        <end position="231"/>
    </location>
</feature>
<evidence type="ECO:0000259" key="8">
    <source>
        <dbReference type="Pfam" id="PF14322"/>
    </source>
</evidence>
<dbReference type="RefSeq" id="WP_074977904.1">
    <property type="nucleotide sequence ID" value="NZ_FPAG01000004.1"/>
</dbReference>
<dbReference type="EMBL" id="FPAG01000004">
    <property type="protein sequence ID" value="SFS72163.1"/>
    <property type="molecule type" value="Genomic_DNA"/>
</dbReference>
<dbReference type="SUPFAM" id="SSF48452">
    <property type="entry name" value="TPR-like"/>
    <property type="match status" value="1"/>
</dbReference>
<evidence type="ECO:0000256" key="6">
    <source>
        <dbReference type="SAM" id="SignalP"/>
    </source>
</evidence>
<dbReference type="InterPro" id="IPR011990">
    <property type="entry name" value="TPR-like_helical_dom_sf"/>
</dbReference>
<dbReference type="Gene3D" id="1.25.40.390">
    <property type="match status" value="1"/>
</dbReference>
<dbReference type="PROSITE" id="PS51257">
    <property type="entry name" value="PROKAR_LIPOPROTEIN"/>
    <property type="match status" value="1"/>
</dbReference>
<accession>A0A1I6S5I1</accession>
<sequence length="515" mass="58315">MKSIYKFYLLAFVLLSMVACDDQEFLEETSPDQLTSDSFWRDVNDAESGLVAAYSELESRSNFWDGWQEGRPVVEYFRSDYALPGPDASNYSHWMSMFNFTYDNAHTFINVLWRTNYKGLGFSNQVITKVGEMTSEQISDSDKKRIIGEATFLRGYYHFKLLSLYEQIILRNEIVTTENIDRPLSPRPEAWESILNDFSNAAGMLPETVASEDLGRATKGAALAYLGKAYLHKAGDPTSAAGDDFSNAANAFKQIVDAGNYQLEPDFLSLFNGENENNVESIFELQFKSGDATSWNATRLHAFIGDWCVGGWGGIEATIDLVDDMKTEGQIANNGLYDNRLYGTVYFKDPYFNDTNTNEMQGYTWDVLVEGTYGSADSKDNSAYFRKWLPNYVWNNSYVGVNVVLMRYADVLLMYAEALNETGKTTEAINIINTIRDVHGNMPSTTASTQEEVREQIKHERTMELTLESTRFFDLRRWGMLDEAMQAAGRTGFSANKHSYFPVPLTEVQANPEIN</sequence>
<proteinExistence type="inferred from homology"/>
<gene>
    <name evidence="9" type="ORF">SAMN04487906_1429</name>
</gene>
<comment type="subcellular location">
    <subcellularLocation>
        <location evidence="1">Cell outer membrane</location>
    </subcellularLocation>
</comment>
<dbReference type="AlphaFoldDB" id="A0A1I6S5I1"/>
<dbReference type="InterPro" id="IPR012944">
    <property type="entry name" value="SusD_RagB_dom"/>
</dbReference>
<name>A0A1I6S5I1_9FLAO</name>
<comment type="similarity">
    <text evidence="2">Belongs to the SusD family.</text>
</comment>